<dbReference type="EMBL" id="LMCB01000030">
    <property type="protein sequence ID" value="KZL17661.1"/>
    <property type="molecule type" value="Genomic_DNA"/>
</dbReference>
<keyword evidence="1" id="KW-0732">Signal</keyword>
<dbReference type="RefSeq" id="WP_068007434.1">
    <property type="nucleotide sequence ID" value="NZ_FOFM01000010.1"/>
</dbReference>
<name>A0A165XFM5_9HYPH</name>
<dbReference type="AlphaFoldDB" id="A0A165XFM5"/>
<reference evidence="2 3" key="1">
    <citation type="journal article" date="2016" name="Front. Microbiol.">
        <title>Comparative Genomic Analysis Reveals a Diverse Repertoire of Genes Involved in Prokaryote-Eukaryote Interactions within the Pseudovibrio Genus.</title>
        <authorList>
            <person name="Romano S."/>
            <person name="Fernandez-Guerra A."/>
            <person name="Reen F.J."/>
            <person name="Glockner F.O."/>
            <person name="Crowley S.P."/>
            <person name="O'Sullivan O."/>
            <person name="Cotter P.D."/>
            <person name="Adams C."/>
            <person name="Dobson A.D."/>
            <person name="O'Gara F."/>
        </authorList>
    </citation>
    <scope>NUCLEOTIDE SEQUENCE [LARGE SCALE GENOMIC DNA]</scope>
    <source>
        <strain evidence="2 3">Ad2</strain>
    </source>
</reference>
<proteinExistence type="predicted"/>
<evidence type="ECO:0000313" key="3">
    <source>
        <dbReference type="Proteomes" id="UP000076577"/>
    </source>
</evidence>
<dbReference type="PATRIC" id="fig|989403.3.peg.3212"/>
<gene>
    <name evidence="2" type="ORF">PsAD2_02997</name>
</gene>
<sequence>MRVFFIVCSLFLSAVQSAQAAPRITAQDLVFGEQSLVGQRVQLTSCMWVANGVYGMSCRVFYNGQFLTTLIANFSNDQMPLVRLMLDNCVKENPRCQFDIEAEVVEVGQRPELKDVRFDF</sequence>
<feature type="chain" id="PRO_5007868865" evidence="1">
    <location>
        <begin position="21"/>
        <end position="120"/>
    </location>
</feature>
<dbReference type="Proteomes" id="UP000076577">
    <property type="component" value="Unassembled WGS sequence"/>
</dbReference>
<comment type="caution">
    <text evidence="2">The sequence shown here is derived from an EMBL/GenBank/DDBJ whole genome shotgun (WGS) entry which is preliminary data.</text>
</comment>
<protein>
    <submittedName>
        <fullName evidence="2">Uncharacterized protein</fullName>
    </submittedName>
</protein>
<evidence type="ECO:0000256" key="1">
    <source>
        <dbReference type="SAM" id="SignalP"/>
    </source>
</evidence>
<organism evidence="2 3">
    <name type="scientific">Pseudovibrio axinellae</name>
    <dbReference type="NCBI Taxonomy" id="989403"/>
    <lineage>
        <taxon>Bacteria</taxon>
        <taxon>Pseudomonadati</taxon>
        <taxon>Pseudomonadota</taxon>
        <taxon>Alphaproteobacteria</taxon>
        <taxon>Hyphomicrobiales</taxon>
        <taxon>Stappiaceae</taxon>
        <taxon>Pseudovibrio</taxon>
    </lineage>
</organism>
<keyword evidence="3" id="KW-1185">Reference proteome</keyword>
<evidence type="ECO:0000313" key="2">
    <source>
        <dbReference type="EMBL" id="KZL17661.1"/>
    </source>
</evidence>
<accession>A0A165XFM5</accession>
<feature type="signal peptide" evidence="1">
    <location>
        <begin position="1"/>
        <end position="20"/>
    </location>
</feature>